<accession>A0ABD1BM07</accession>
<sequence length="188" mass="21019">MGELMVLFDRSMVYDKVTRCLHSSLYCAEALVHIMKRAEVEGKISGMKISSCSPSIQHLLFADDSLFLCRATFKEGKEIMRCLKLYGDASGQEFFFQKSSITYGGKIDPIMRNILGSYMGIEQEGGTWKYLGLPECLSGSKRDLLAFITERLKTRLSGWYVNTLSLGGKKVLIKSVAMALPVHAMSCF</sequence>
<protein>
    <submittedName>
        <fullName evidence="1">Mitochondrial protein</fullName>
    </submittedName>
</protein>
<evidence type="ECO:0000313" key="1">
    <source>
        <dbReference type="EMBL" id="KAL1218230.1"/>
    </source>
</evidence>
<name>A0ABD1BM07_CARAN</name>
<evidence type="ECO:0000313" key="2">
    <source>
        <dbReference type="Proteomes" id="UP001558713"/>
    </source>
</evidence>
<proteinExistence type="predicted"/>
<reference evidence="1 2" key="1">
    <citation type="submission" date="2024-04" db="EMBL/GenBank/DDBJ databases">
        <title>Genome assembly C_amara_ONT_v2.</title>
        <authorList>
            <person name="Yant L."/>
            <person name="Moore C."/>
            <person name="Slenker M."/>
        </authorList>
    </citation>
    <scope>NUCLEOTIDE SEQUENCE [LARGE SCALE GENOMIC DNA]</scope>
    <source>
        <tissue evidence="1">Leaf</tissue>
    </source>
</reference>
<gene>
    <name evidence="1" type="ORF">V5N11_000857</name>
</gene>
<dbReference type="PANTHER" id="PTHR33116:SF86">
    <property type="entry name" value="REVERSE TRANSCRIPTASE DOMAIN-CONTAINING PROTEIN"/>
    <property type="match status" value="1"/>
</dbReference>
<keyword evidence="2" id="KW-1185">Reference proteome</keyword>
<dbReference type="AlphaFoldDB" id="A0ABD1BM07"/>
<comment type="caution">
    <text evidence="1">The sequence shown here is derived from an EMBL/GenBank/DDBJ whole genome shotgun (WGS) entry which is preliminary data.</text>
</comment>
<dbReference type="Proteomes" id="UP001558713">
    <property type="component" value="Unassembled WGS sequence"/>
</dbReference>
<organism evidence="1 2">
    <name type="scientific">Cardamine amara subsp. amara</name>
    <dbReference type="NCBI Taxonomy" id="228776"/>
    <lineage>
        <taxon>Eukaryota</taxon>
        <taxon>Viridiplantae</taxon>
        <taxon>Streptophyta</taxon>
        <taxon>Embryophyta</taxon>
        <taxon>Tracheophyta</taxon>
        <taxon>Spermatophyta</taxon>
        <taxon>Magnoliopsida</taxon>
        <taxon>eudicotyledons</taxon>
        <taxon>Gunneridae</taxon>
        <taxon>Pentapetalae</taxon>
        <taxon>rosids</taxon>
        <taxon>malvids</taxon>
        <taxon>Brassicales</taxon>
        <taxon>Brassicaceae</taxon>
        <taxon>Cardamineae</taxon>
        <taxon>Cardamine</taxon>
    </lineage>
</organism>
<dbReference type="EMBL" id="JBANAX010000219">
    <property type="protein sequence ID" value="KAL1218230.1"/>
    <property type="molecule type" value="Genomic_DNA"/>
</dbReference>
<dbReference type="PANTHER" id="PTHR33116">
    <property type="entry name" value="REVERSE TRANSCRIPTASE ZINC-BINDING DOMAIN-CONTAINING PROTEIN-RELATED-RELATED"/>
    <property type="match status" value="1"/>
</dbReference>